<dbReference type="InterPro" id="IPR038425">
    <property type="entry name" value="GAT_sf"/>
</dbReference>
<dbReference type="PROSITE" id="PS50179">
    <property type="entry name" value="VHS"/>
    <property type="match status" value="1"/>
</dbReference>
<dbReference type="GO" id="GO:0016020">
    <property type="term" value="C:membrane"/>
    <property type="evidence" value="ECO:0007669"/>
    <property type="project" value="UniProtKB-SubCell"/>
</dbReference>
<feature type="region of interest" description="Disordered" evidence="6">
    <location>
        <begin position="595"/>
        <end position="645"/>
    </location>
</feature>
<dbReference type="GO" id="GO:0005737">
    <property type="term" value="C:cytoplasm"/>
    <property type="evidence" value="ECO:0007669"/>
    <property type="project" value="UniProtKB-ARBA"/>
</dbReference>
<organism evidence="7">
    <name type="scientific">Aegilops tauschii</name>
    <name type="common">Tausch's goatgrass</name>
    <name type="synonym">Aegilops squarrosa</name>
    <dbReference type="NCBI Taxonomy" id="37682"/>
    <lineage>
        <taxon>Eukaryota</taxon>
        <taxon>Viridiplantae</taxon>
        <taxon>Streptophyta</taxon>
        <taxon>Embryophyta</taxon>
        <taxon>Tracheophyta</taxon>
        <taxon>Spermatophyta</taxon>
        <taxon>Magnoliopsida</taxon>
        <taxon>Liliopsida</taxon>
        <taxon>Poales</taxon>
        <taxon>Poaceae</taxon>
        <taxon>BOP clade</taxon>
        <taxon>Pooideae</taxon>
        <taxon>Triticodae</taxon>
        <taxon>Triticeae</taxon>
        <taxon>Triticinae</taxon>
        <taxon>Aegilops</taxon>
    </lineage>
</organism>
<feature type="compositionally biased region" description="Low complexity" evidence="6">
    <location>
        <begin position="600"/>
        <end position="614"/>
    </location>
</feature>
<dbReference type="InterPro" id="IPR002014">
    <property type="entry name" value="VHS_dom"/>
</dbReference>
<dbReference type="AlphaFoldDB" id="M8CTB2"/>
<dbReference type="InterPro" id="IPR044836">
    <property type="entry name" value="TOL_plant"/>
</dbReference>
<dbReference type="PROSITE" id="PS50909">
    <property type="entry name" value="GAT"/>
    <property type="match status" value="1"/>
</dbReference>
<keyword evidence="5" id="KW-0472">Membrane</keyword>
<feature type="region of interest" description="Disordered" evidence="6">
    <location>
        <begin position="477"/>
        <end position="518"/>
    </location>
</feature>
<dbReference type="SUPFAM" id="SSF89009">
    <property type="entry name" value="GAT-like domain"/>
    <property type="match status" value="1"/>
</dbReference>
<dbReference type="Gene3D" id="1.25.40.90">
    <property type="match status" value="1"/>
</dbReference>
<dbReference type="Gene3D" id="1.20.58.160">
    <property type="match status" value="1"/>
</dbReference>
<evidence type="ECO:0000256" key="1">
    <source>
        <dbReference type="ARBA" id="ARBA00004170"/>
    </source>
</evidence>
<dbReference type="GO" id="GO:0043328">
    <property type="term" value="P:protein transport to vacuole involved in ubiquitin-dependent protein catabolic process via the multivesicular body sorting pathway"/>
    <property type="evidence" value="ECO:0007669"/>
    <property type="project" value="InterPro"/>
</dbReference>
<dbReference type="GO" id="GO:0035091">
    <property type="term" value="F:phosphatidylinositol binding"/>
    <property type="evidence" value="ECO:0007669"/>
    <property type="project" value="InterPro"/>
</dbReference>
<evidence type="ECO:0000256" key="2">
    <source>
        <dbReference type="ARBA" id="ARBA00007708"/>
    </source>
</evidence>
<dbReference type="EnsemblPlants" id="EMT26996">
    <property type="protein sequence ID" value="EMT26996"/>
    <property type="gene ID" value="F775_10640"/>
</dbReference>
<name>M8CTB2_AEGTA</name>
<protein>
    <submittedName>
        <fullName evidence="7">Hepatocyte growth factor-regulated tyrosine kinase substrate</fullName>
    </submittedName>
</protein>
<evidence type="ECO:0000256" key="6">
    <source>
        <dbReference type="SAM" id="MobiDB-lite"/>
    </source>
</evidence>
<dbReference type="GO" id="GO:0043130">
    <property type="term" value="F:ubiquitin binding"/>
    <property type="evidence" value="ECO:0007669"/>
    <property type="project" value="InterPro"/>
</dbReference>
<dbReference type="Pfam" id="PF03127">
    <property type="entry name" value="GAT"/>
    <property type="match status" value="1"/>
</dbReference>
<dbReference type="SMART" id="SM00288">
    <property type="entry name" value="VHS"/>
    <property type="match status" value="1"/>
</dbReference>
<proteinExistence type="inferred from homology"/>
<dbReference type="PANTHER" id="PTHR45898:SF6">
    <property type="entry name" value="OS05G0475300 PROTEIN"/>
    <property type="match status" value="1"/>
</dbReference>
<dbReference type="InterPro" id="IPR008942">
    <property type="entry name" value="ENTH_VHS"/>
</dbReference>
<dbReference type="InterPro" id="IPR004152">
    <property type="entry name" value="GAT_dom"/>
</dbReference>
<evidence type="ECO:0000313" key="7">
    <source>
        <dbReference type="EnsemblPlants" id="EMT26996"/>
    </source>
</evidence>
<feature type="region of interest" description="Disordered" evidence="6">
    <location>
        <begin position="812"/>
        <end position="836"/>
    </location>
</feature>
<comment type="subcellular location">
    <subcellularLocation>
        <location evidence="1">Membrane</location>
        <topology evidence="1">Peripheral membrane protein</topology>
    </subcellularLocation>
</comment>
<reference evidence="7" key="1">
    <citation type="submission" date="2015-06" db="UniProtKB">
        <authorList>
            <consortium name="EnsemblPlants"/>
        </authorList>
    </citation>
    <scope>IDENTIFICATION</scope>
</reference>
<evidence type="ECO:0000256" key="4">
    <source>
        <dbReference type="ARBA" id="ARBA00022927"/>
    </source>
</evidence>
<feature type="compositionally biased region" description="Basic and acidic residues" evidence="6">
    <location>
        <begin position="486"/>
        <end position="497"/>
    </location>
</feature>
<evidence type="ECO:0000256" key="3">
    <source>
        <dbReference type="ARBA" id="ARBA00022448"/>
    </source>
</evidence>
<keyword evidence="3" id="KW-0813">Transport</keyword>
<sequence>MELGATMELLGEETRSNTEWSNASQPTIILETHTLPISQRDLSAGRETQLISAISRDGGAQPRPRDGTPFKPRHCAKDFVPLVTKVGNRVMPWRGRYNTNVEKLDWWTGDSTLTVTFPVLFSYCSNPEISISELSRINWDLGFKRSLSLAELDDWHRLAVLFPLLSKEEDTVVWPHVSSGRFSVKSLHSRLVSGTPTSKFKPVWAARVLPKIKIFLWQAIRGRPSGAGYLRLIRLAKGMIKQKEAARQESFRLGKDGYVSTLRTRCAVPGELIRQTKDVVKAVKKRLQNKDPKVQFFTLTLLETMMKNCGEYVHSEVAELHVLQEMVKIVQKKHDMQVKDKILILLDSWQEAFGGPGGKYPQYYWSYIELKAYGSPAYPTGSLNDRMASDVETLSSGDLDNIRDATELLSDMVNALNPADRMAVKDEIVTELVSQSRSNQQKLMGFVSSTGNEELLKQGLEINDRLQSVLAKHDAIASGSPLPVETPRRDEIPREDPTPQPSAPPVVAQNETPVEEDEEDEFAQLAKRKNKSVISSDEASSSVGDHALIPIDDATSEASSSVASNALVPVESASVSGTRTKEQDMIDLLSLTLYSPPEASTDSSTQSQNGSQQTAVSNGSHLPPNYQPAASNGQHYPSNHQAYPINQGYTPYNNYVAPWAQSEQSAQSGAYPVQPPQYTSTYPAPPQYTSTYPAPPWAMPTSANSVNPFQPATYQTPNPPVASVASTPYPAPSTPYASPLMQHVPSPTPNPSPMQQQSSFVSHANNALAIVPDARMNGNQRPKEAPATAAKPYYMPDNLFGDLIDVKSFGAAGKTSRSANVPGPKGGGQPMIGGKK</sequence>
<dbReference type="SUPFAM" id="SSF48464">
    <property type="entry name" value="ENTH/VHS domain"/>
    <property type="match status" value="1"/>
</dbReference>
<comment type="similarity">
    <text evidence="2">Belongs to the TOM1 family.</text>
</comment>
<evidence type="ECO:0000256" key="5">
    <source>
        <dbReference type="ARBA" id="ARBA00023136"/>
    </source>
</evidence>
<accession>M8CTB2</accession>
<dbReference type="PANTHER" id="PTHR45898">
    <property type="entry name" value="TOM1-LIKE PROTEIN"/>
    <property type="match status" value="1"/>
</dbReference>
<keyword evidence="4" id="KW-0653">Protein transport</keyword>
<feature type="compositionally biased region" description="Gly residues" evidence="6">
    <location>
        <begin position="824"/>
        <end position="836"/>
    </location>
</feature>
<dbReference type="CDD" id="cd14231">
    <property type="entry name" value="GAT_GGA-like_plant"/>
    <property type="match status" value="1"/>
</dbReference>
<dbReference type="Pfam" id="PF00790">
    <property type="entry name" value="VHS"/>
    <property type="match status" value="1"/>
</dbReference>
<dbReference type="CDD" id="cd03561">
    <property type="entry name" value="VHS"/>
    <property type="match status" value="1"/>
</dbReference>
<feature type="compositionally biased region" description="Polar residues" evidence="6">
    <location>
        <begin position="628"/>
        <end position="641"/>
    </location>
</feature>